<dbReference type="RefSeq" id="WP_201921360.1">
    <property type="nucleotide sequence ID" value="NZ_JAERQG010000002.1"/>
</dbReference>
<comment type="caution">
    <text evidence="1">The sequence shown here is derived from an EMBL/GenBank/DDBJ whole genome shotgun (WGS) entry which is preliminary data.</text>
</comment>
<protein>
    <submittedName>
        <fullName evidence="1">SIR2 family protein</fullName>
    </submittedName>
</protein>
<evidence type="ECO:0000313" key="2">
    <source>
        <dbReference type="Proteomes" id="UP000642920"/>
    </source>
</evidence>
<gene>
    <name evidence="1" type="ORF">JKP34_11570</name>
</gene>
<reference evidence="1" key="1">
    <citation type="submission" date="2021-01" db="EMBL/GenBank/DDBJ databases">
        <title>Marivirga sp. nov., isolated from intertidal surface sediments.</title>
        <authorList>
            <person name="Zhang M."/>
        </authorList>
    </citation>
    <scope>NUCLEOTIDE SEQUENCE</scope>
    <source>
        <strain evidence="1">SM1354</strain>
    </source>
</reference>
<dbReference type="SUPFAM" id="SSF52467">
    <property type="entry name" value="DHS-like NAD/FAD-binding domain"/>
    <property type="match status" value="1"/>
</dbReference>
<dbReference type="Proteomes" id="UP000642920">
    <property type="component" value="Unassembled WGS sequence"/>
</dbReference>
<proteinExistence type="predicted"/>
<dbReference type="EMBL" id="JAERQG010000002">
    <property type="protein sequence ID" value="MBL0765894.1"/>
    <property type="molecule type" value="Genomic_DNA"/>
</dbReference>
<accession>A0A937AHZ8</accession>
<sequence length="394" mass="46512">MKKLLIFLGAGASIEFGMPSVSEIDKLFERWASDNYSLKNKEESKNLYTWLKEKIQIHRKENAKTGIKYELNFETLLFTMQNISSISNEENIDYNKSLKAFIRLNEFPEIITRYRKEKRADGNDFKDMQASLTDQLLIYIRRKCLTLNDDKREELNNAKQFFNTLKEDYDLGFINLNYDNVILNVLPDLSTGFNLEDGKFDKTEFYSRKWNFCYHLHGSIHFNMTNDGPLTHNITWEKDLNKNFQTRSTNRNVNYTSEGNYHLNSTIISGLDKANQLLRAPFRQYYMKIDSLVNESDAILFIGYGFNDMHLNKIFPSHRFSPNKKRNAVVIDYATEDTNSIQMHNNSDWSHRLFETIPYNFYDFGISKYLPIDETILYYKKIAHSSLQEMKSIH</sequence>
<keyword evidence="2" id="KW-1185">Reference proteome</keyword>
<dbReference type="InterPro" id="IPR029035">
    <property type="entry name" value="DHS-like_NAD/FAD-binding_dom"/>
</dbReference>
<evidence type="ECO:0000313" key="1">
    <source>
        <dbReference type="EMBL" id="MBL0765894.1"/>
    </source>
</evidence>
<organism evidence="1 2">
    <name type="scientific">Marivirga atlantica</name>
    <dbReference type="NCBI Taxonomy" id="1548457"/>
    <lineage>
        <taxon>Bacteria</taxon>
        <taxon>Pseudomonadati</taxon>
        <taxon>Bacteroidota</taxon>
        <taxon>Cytophagia</taxon>
        <taxon>Cytophagales</taxon>
        <taxon>Marivirgaceae</taxon>
        <taxon>Marivirga</taxon>
    </lineage>
</organism>
<dbReference type="AlphaFoldDB" id="A0A937AHZ8"/>
<dbReference type="Pfam" id="PF13289">
    <property type="entry name" value="SIR2_2"/>
    <property type="match status" value="1"/>
</dbReference>
<name>A0A937AHZ8_9BACT</name>